<dbReference type="Proteomes" id="UP000823749">
    <property type="component" value="Chromosome 3"/>
</dbReference>
<sequence length="226" mass="24623">MMGLGEAEMAQQAECGGEVESLRGRLQADLGKVMKVSDLGEVMVVVRQHLVEAAVELGYLACARCSASGMCLNVEPISVSNASDRPLRAPTTQRCSSCSGVGKVSLYDHSFVGQVVELSYAYWRMVLVDLRNHGRSAETEGLSPPNDMANAAKGDYGESAQLPKQLRQSSVFVARRYALIGLGVRWLGLARFAPLAGFIFLGLPDLLNSEQRRQLAWVSCPWRRFG</sequence>
<evidence type="ECO:0000313" key="1">
    <source>
        <dbReference type="EMBL" id="KAG5556526.1"/>
    </source>
</evidence>
<dbReference type="EMBL" id="JACTNZ010000003">
    <property type="protein sequence ID" value="KAG5556526.1"/>
    <property type="molecule type" value="Genomic_DNA"/>
</dbReference>
<protein>
    <submittedName>
        <fullName evidence="1">Uncharacterized protein</fullName>
    </submittedName>
</protein>
<gene>
    <name evidence="1" type="ORF">RHGRI_006957</name>
</gene>
<comment type="caution">
    <text evidence="1">The sequence shown here is derived from an EMBL/GenBank/DDBJ whole genome shotgun (WGS) entry which is preliminary data.</text>
</comment>
<accession>A0AAV6KWM3</accession>
<evidence type="ECO:0000313" key="2">
    <source>
        <dbReference type="Proteomes" id="UP000823749"/>
    </source>
</evidence>
<organism evidence="1 2">
    <name type="scientific">Rhododendron griersonianum</name>
    <dbReference type="NCBI Taxonomy" id="479676"/>
    <lineage>
        <taxon>Eukaryota</taxon>
        <taxon>Viridiplantae</taxon>
        <taxon>Streptophyta</taxon>
        <taxon>Embryophyta</taxon>
        <taxon>Tracheophyta</taxon>
        <taxon>Spermatophyta</taxon>
        <taxon>Magnoliopsida</taxon>
        <taxon>eudicotyledons</taxon>
        <taxon>Gunneridae</taxon>
        <taxon>Pentapetalae</taxon>
        <taxon>asterids</taxon>
        <taxon>Ericales</taxon>
        <taxon>Ericaceae</taxon>
        <taxon>Ericoideae</taxon>
        <taxon>Rhodoreae</taxon>
        <taxon>Rhododendron</taxon>
    </lineage>
</organism>
<dbReference type="AlphaFoldDB" id="A0AAV6KWM3"/>
<proteinExistence type="predicted"/>
<reference evidence="1" key="1">
    <citation type="submission" date="2020-08" db="EMBL/GenBank/DDBJ databases">
        <title>Plant Genome Project.</title>
        <authorList>
            <person name="Zhang R.-G."/>
        </authorList>
    </citation>
    <scope>NUCLEOTIDE SEQUENCE</scope>
    <source>
        <strain evidence="1">WSP0</strain>
        <tissue evidence="1">Leaf</tissue>
    </source>
</reference>
<name>A0AAV6KWM3_9ERIC</name>
<keyword evidence="2" id="KW-1185">Reference proteome</keyword>